<gene>
    <name evidence="1" type="ORF">REB14_14695</name>
</gene>
<proteinExistence type="predicted"/>
<accession>A0ABU1E6G3</accession>
<evidence type="ECO:0000313" key="2">
    <source>
        <dbReference type="Proteomes" id="UP001260959"/>
    </source>
</evidence>
<sequence>MPKIKFIIPIISFLLIYSCSINERPQFRYRSDRKQKNNEKEFYTKRFRDAVFYKCLQHGYGEDTNFKIGKLMADKDLFTPSDEPFIIEDRIQDSLAKKIISNLPPVYILNENENEIKGKNFIISTCLSFYESKELNKITQKYYKIKLKEERN</sequence>
<dbReference type="RefSeq" id="WP_309522526.1">
    <property type="nucleotide sequence ID" value="NZ_JAVIXS010000014.1"/>
</dbReference>
<name>A0ABU1E6G3_9FLAO</name>
<reference evidence="1 2" key="1">
    <citation type="submission" date="2023-08" db="EMBL/GenBank/DDBJ databases">
        <authorList>
            <person name="Maltman C."/>
        </authorList>
    </citation>
    <scope>NUCLEOTIDE SEQUENCE [LARGE SCALE GENOMIC DNA]</scope>
    <source>
        <strain evidence="1 2">ES2</strain>
    </source>
</reference>
<dbReference type="EMBL" id="JAVIXS010000014">
    <property type="protein sequence ID" value="MDR4953424.1"/>
    <property type="molecule type" value="Genomic_DNA"/>
</dbReference>
<organism evidence="1 2">
    <name type="scientific">Chryseobacterium metallicongregator</name>
    <dbReference type="NCBI Taxonomy" id="3073042"/>
    <lineage>
        <taxon>Bacteria</taxon>
        <taxon>Pseudomonadati</taxon>
        <taxon>Bacteroidota</taxon>
        <taxon>Flavobacteriia</taxon>
        <taxon>Flavobacteriales</taxon>
        <taxon>Weeksellaceae</taxon>
        <taxon>Chryseobacterium group</taxon>
        <taxon>Chryseobacterium</taxon>
    </lineage>
</organism>
<dbReference type="Proteomes" id="UP001260959">
    <property type="component" value="Unassembled WGS sequence"/>
</dbReference>
<comment type="caution">
    <text evidence="1">The sequence shown here is derived from an EMBL/GenBank/DDBJ whole genome shotgun (WGS) entry which is preliminary data.</text>
</comment>
<keyword evidence="2" id="KW-1185">Reference proteome</keyword>
<evidence type="ECO:0000313" key="1">
    <source>
        <dbReference type="EMBL" id="MDR4953424.1"/>
    </source>
</evidence>
<dbReference type="Gene3D" id="1.20.120.1620">
    <property type="match status" value="1"/>
</dbReference>
<protein>
    <recommendedName>
        <fullName evidence="3">Lipoprotein</fullName>
    </recommendedName>
</protein>
<dbReference type="PROSITE" id="PS51257">
    <property type="entry name" value="PROKAR_LIPOPROTEIN"/>
    <property type="match status" value="1"/>
</dbReference>
<evidence type="ECO:0008006" key="3">
    <source>
        <dbReference type="Google" id="ProtNLM"/>
    </source>
</evidence>
<dbReference type="InterPro" id="IPR038314">
    <property type="entry name" value="T6SS_sf"/>
</dbReference>